<evidence type="ECO:0000313" key="1">
    <source>
        <dbReference type="EMBL" id="ADL18560.1"/>
    </source>
</evidence>
<dbReference type="InParanoid" id="D9PZS2"/>
<accession>D9PZS2</accession>
<organism evidence="1 2">
    <name type="scientific">Acidilobus saccharovorans (strain DSM 16705 / JCM 18335 / VKM B-2471 / 345-15)</name>
    <dbReference type="NCBI Taxonomy" id="666510"/>
    <lineage>
        <taxon>Archaea</taxon>
        <taxon>Thermoproteota</taxon>
        <taxon>Thermoprotei</taxon>
        <taxon>Acidilobales</taxon>
        <taxon>Acidilobaceae</taxon>
        <taxon>Acidilobus</taxon>
    </lineage>
</organism>
<dbReference type="HOGENOM" id="CLU_1212562_0_0_2"/>
<dbReference type="STRING" id="666510.ASAC_0152"/>
<dbReference type="KEGG" id="asc:ASAC_0152"/>
<dbReference type="AlphaFoldDB" id="D9PZS2"/>
<proteinExistence type="predicted"/>
<gene>
    <name evidence="1" type="ordered locus">ASAC_0152</name>
</gene>
<evidence type="ECO:0000313" key="2">
    <source>
        <dbReference type="Proteomes" id="UP000000346"/>
    </source>
</evidence>
<sequence>MLILIGNSSVAVQNSTITLASPQLAALRVNGVDVTYVSLPAGSSKITTYYQARGLVLITISNASLKLINVSPTYVQSLGGWTADVTLCVNSSNASLAGIWQGSSYVNASGIPGLESIINGSEASCGHIVEFEGNLPEFQLVTYFTNSTWLSVLLRGDGWYANIVLGGLTNGPSAHHTQPQGLPPPIYVSPGSGGGEALGKDLLEGPYVLLIISLLALTTSLVVERGRR</sequence>
<name>D9PZS2_ACIS3</name>
<protein>
    <submittedName>
        <fullName evidence="1">Uncharacterized protein</fullName>
    </submittedName>
</protein>
<keyword evidence="2" id="KW-1185">Reference proteome</keyword>
<dbReference type="Proteomes" id="UP000000346">
    <property type="component" value="Chromosome"/>
</dbReference>
<reference evidence="1 2" key="1">
    <citation type="journal article" date="2010" name="Appl. Environ. Microbiol.">
        <title>The genome sequence of the crenarchaeon Acidilobus saccharovorans supports a new order, Acidilobales, and suggests an important ecological role in terrestrial acidic hot springs.</title>
        <authorList>
            <person name="Mardanov A.V."/>
            <person name="Svetlitchnyi V.A."/>
            <person name="Beletsky A.V."/>
            <person name="Prokofeva M.I."/>
            <person name="Bonch-Osmolovskaya E.A."/>
            <person name="Ravin N.V."/>
            <person name="Skryabin K.G."/>
        </authorList>
    </citation>
    <scope>NUCLEOTIDE SEQUENCE [LARGE SCALE GENOMIC DNA]</scope>
    <source>
        <strain evidence="2">DSM 16705 / JCM 18335 / VKM B-2471 / 345-15</strain>
    </source>
</reference>
<dbReference type="EMBL" id="CP001742">
    <property type="protein sequence ID" value="ADL18560.1"/>
    <property type="molecule type" value="Genomic_DNA"/>
</dbReference>